<keyword evidence="3" id="KW-1185">Reference proteome</keyword>
<dbReference type="InterPro" id="IPR052638">
    <property type="entry name" value="PiggyBac_TE-derived"/>
</dbReference>
<accession>A0AAE1G0W4</accession>
<reference evidence="2" key="1">
    <citation type="submission" date="2023-10" db="EMBL/GenBank/DDBJ databases">
        <title>Genome assemblies of two species of porcelain crab, Petrolisthes cinctipes and Petrolisthes manimaculis (Anomura: Porcellanidae).</title>
        <authorList>
            <person name="Angst P."/>
        </authorList>
    </citation>
    <scope>NUCLEOTIDE SEQUENCE</scope>
    <source>
        <strain evidence="2">PB745_01</strain>
        <tissue evidence="2">Gill</tissue>
    </source>
</reference>
<dbReference type="Proteomes" id="UP001286313">
    <property type="component" value="Unassembled WGS sequence"/>
</dbReference>
<protein>
    <recommendedName>
        <fullName evidence="1">PiggyBac transposable element-derived protein domain-containing protein</fullName>
    </recommendedName>
</protein>
<feature type="domain" description="PiggyBac transposable element-derived protein" evidence="1">
    <location>
        <begin position="1"/>
        <end position="117"/>
    </location>
</feature>
<organism evidence="2 3">
    <name type="scientific">Petrolisthes cinctipes</name>
    <name type="common">Flat porcelain crab</name>
    <dbReference type="NCBI Taxonomy" id="88211"/>
    <lineage>
        <taxon>Eukaryota</taxon>
        <taxon>Metazoa</taxon>
        <taxon>Ecdysozoa</taxon>
        <taxon>Arthropoda</taxon>
        <taxon>Crustacea</taxon>
        <taxon>Multicrustacea</taxon>
        <taxon>Malacostraca</taxon>
        <taxon>Eumalacostraca</taxon>
        <taxon>Eucarida</taxon>
        <taxon>Decapoda</taxon>
        <taxon>Pleocyemata</taxon>
        <taxon>Anomura</taxon>
        <taxon>Galatheoidea</taxon>
        <taxon>Porcellanidae</taxon>
        <taxon>Petrolisthes</taxon>
    </lineage>
</organism>
<proteinExistence type="predicted"/>
<dbReference type="PANTHER" id="PTHR47055:SF3">
    <property type="entry name" value="PHORBOL-ESTER_DAG-TYPE DOMAIN-CONTAINING PROTEIN"/>
    <property type="match status" value="1"/>
</dbReference>
<gene>
    <name evidence="2" type="ORF">Pcinc_012352</name>
</gene>
<comment type="caution">
    <text evidence="2">The sequence shown here is derived from an EMBL/GenBank/DDBJ whole genome shotgun (WGS) entry which is preliminary data.</text>
</comment>
<dbReference type="InterPro" id="IPR029526">
    <property type="entry name" value="PGBD"/>
</dbReference>
<evidence type="ECO:0000259" key="1">
    <source>
        <dbReference type="Pfam" id="PF13843"/>
    </source>
</evidence>
<dbReference type="AlphaFoldDB" id="A0AAE1G0W4"/>
<evidence type="ECO:0000313" key="2">
    <source>
        <dbReference type="EMBL" id="KAK3883316.1"/>
    </source>
</evidence>
<dbReference type="Pfam" id="PF13843">
    <property type="entry name" value="DDE_Tnp_1_7"/>
    <property type="match status" value="1"/>
</dbReference>
<sequence length="121" mass="14329">MLMSGYITPAQQRMSWKEDTANLLVRKTMSRNTFDDVIRYTHFVNSEKPKVDDRFWKVRPLFDAINKAAEEYIEKIEYVSVDESMIKYFDPHSLKQFIRGKPVRFGYKVWVLAISTGELIL</sequence>
<name>A0AAE1G0W4_PETCI</name>
<dbReference type="EMBL" id="JAWQEG010000998">
    <property type="protein sequence ID" value="KAK3883316.1"/>
    <property type="molecule type" value="Genomic_DNA"/>
</dbReference>
<dbReference type="GO" id="GO:0043565">
    <property type="term" value="F:sequence-specific DNA binding"/>
    <property type="evidence" value="ECO:0007669"/>
    <property type="project" value="TreeGrafter"/>
</dbReference>
<dbReference type="PANTHER" id="PTHR47055">
    <property type="entry name" value="DDE_TNP_1_7 DOMAIN-CONTAINING PROTEIN"/>
    <property type="match status" value="1"/>
</dbReference>
<evidence type="ECO:0000313" key="3">
    <source>
        <dbReference type="Proteomes" id="UP001286313"/>
    </source>
</evidence>